<dbReference type="Gene3D" id="3.30.710.10">
    <property type="entry name" value="Potassium Channel Kv1.1, Chain A"/>
    <property type="match status" value="1"/>
</dbReference>
<dbReference type="Proteomes" id="UP001168877">
    <property type="component" value="Unassembled WGS sequence"/>
</dbReference>
<evidence type="ECO:0000313" key="5">
    <source>
        <dbReference type="EMBL" id="KAK0596546.1"/>
    </source>
</evidence>
<evidence type="ECO:0000259" key="4">
    <source>
        <dbReference type="Pfam" id="PF03931"/>
    </source>
</evidence>
<organism evidence="5 6">
    <name type="scientific">Acer saccharum</name>
    <name type="common">Sugar maple</name>
    <dbReference type="NCBI Taxonomy" id="4024"/>
    <lineage>
        <taxon>Eukaryota</taxon>
        <taxon>Viridiplantae</taxon>
        <taxon>Streptophyta</taxon>
        <taxon>Embryophyta</taxon>
        <taxon>Tracheophyta</taxon>
        <taxon>Spermatophyta</taxon>
        <taxon>Magnoliopsida</taxon>
        <taxon>eudicotyledons</taxon>
        <taxon>Gunneridae</taxon>
        <taxon>Pentapetalae</taxon>
        <taxon>rosids</taxon>
        <taxon>malvids</taxon>
        <taxon>Sapindales</taxon>
        <taxon>Sapindaceae</taxon>
        <taxon>Hippocastanoideae</taxon>
        <taxon>Acereae</taxon>
        <taxon>Acer</taxon>
    </lineage>
</organism>
<keyword evidence="3" id="KW-0833">Ubl conjugation pathway</keyword>
<dbReference type="PANTHER" id="PTHR11165">
    <property type="entry name" value="SKP1"/>
    <property type="match status" value="1"/>
</dbReference>
<dbReference type="SMART" id="SM00512">
    <property type="entry name" value="Skp1"/>
    <property type="match status" value="1"/>
</dbReference>
<comment type="caution">
    <text evidence="5">The sequence shown here is derived from an EMBL/GenBank/DDBJ whole genome shotgun (WGS) entry which is preliminary data.</text>
</comment>
<name>A0AA39VZQ9_ACESA</name>
<evidence type="ECO:0000256" key="3">
    <source>
        <dbReference type="ARBA" id="ARBA00022786"/>
    </source>
</evidence>
<feature type="domain" description="SKP1 component POZ" evidence="4">
    <location>
        <begin position="62"/>
        <end position="114"/>
    </location>
</feature>
<dbReference type="InterPro" id="IPR011333">
    <property type="entry name" value="SKP1/BTB/POZ_sf"/>
</dbReference>
<reference evidence="5" key="2">
    <citation type="submission" date="2023-06" db="EMBL/GenBank/DDBJ databases">
        <authorList>
            <person name="Swenson N.G."/>
            <person name="Wegrzyn J.L."/>
            <person name="Mcevoy S.L."/>
        </authorList>
    </citation>
    <scope>NUCLEOTIDE SEQUENCE</scope>
    <source>
        <strain evidence="5">NS2018</strain>
        <tissue evidence="5">Leaf</tissue>
    </source>
</reference>
<evidence type="ECO:0000256" key="2">
    <source>
        <dbReference type="ARBA" id="ARBA00009993"/>
    </source>
</evidence>
<evidence type="ECO:0000256" key="1">
    <source>
        <dbReference type="ARBA" id="ARBA00004906"/>
    </source>
</evidence>
<dbReference type="InterPro" id="IPR001232">
    <property type="entry name" value="SKP1-like"/>
</dbReference>
<protein>
    <recommendedName>
        <fullName evidence="4">SKP1 component POZ domain-containing protein</fullName>
    </recommendedName>
</protein>
<keyword evidence="6" id="KW-1185">Reference proteome</keyword>
<comment type="similarity">
    <text evidence="2">Belongs to the SKP1 family.</text>
</comment>
<dbReference type="InterPro" id="IPR016073">
    <property type="entry name" value="Skp1_comp_POZ"/>
</dbReference>
<dbReference type="SUPFAM" id="SSF54695">
    <property type="entry name" value="POZ domain"/>
    <property type="match status" value="1"/>
</dbReference>
<evidence type="ECO:0000313" key="6">
    <source>
        <dbReference type="Proteomes" id="UP001168877"/>
    </source>
</evidence>
<reference evidence="5" key="1">
    <citation type="journal article" date="2022" name="Plant J.">
        <title>Strategies of tolerance reflected in two North American maple genomes.</title>
        <authorList>
            <person name="McEvoy S.L."/>
            <person name="Sezen U.U."/>
            <person name="Trouern-Trend A."/>
            <person name="McMahon S.M."/>
            <person name="Schaberg P.G."/>
            <person name="Yang J."/>
            <person name="Wegrzyn J.L."/>
            <person name="Swenson N.G."/>
        </authorList>
    </citation>
    <scope>NUCLEOTIDE SEQUENCE</scope>
    <source>
        <strain evidence="5">NS2018</strain>
    </source>
</reference>
<dbReference type="InterPro" id="IPR016897">
    <property type="entry name" value="SKP1"/>
</dbReference>
<dbReference type="EMBL" id="JAUESC010000004">
    <property type="protein sequence ID" value="KAK0596546.1"/>
    <property type="molecule type" value="Genomic_DNA"/>
</dbReference>
<accession>A0AA39VZQ9</accession>
<proteinExistence type="inferred from homology"/>
<dbReference type="AlphaFoldDB" id="A0AA39VZQ9"/>
<gene>
    <name evidence="5" type="ORF">LWI29_016671</name>
</gene>
<dbReference type="GO" id="GO:0009867">
    <property type="term" value="P:jasmonic acid mediated signaling pathway"/>
    <property type="evidence" value="ECO:0007669"/>
    <property type="project" value="UniProtKB-ARBA"/>
</dbReference>
<dbReference type="GO" id="GO:0006511">
    <property type="term" value="P:ubiquitin-dependent protein catabolic process"/>
    <property type="evidence" value="ECO:0007669"/>
    <property type="project" value="InterPro"/>
</dbReference>
<sequence>MSIPVPTPKATLKATRSLLTMTISLPGMPISSKSTRIPSLFSFCIPRILQKIVSVTTTTMTKKILLRRSDGETFEVEEALALESQTIKHMAEDDCANNEIPLPNVSSSVLSKVI</sequence>
<comment type="pathway">
    <text evidence="1">Protein modification; protein ubiquitination.</text>
</comment>
<dbReference type="Pfam" id="PF03931">
    <property type="entry name" value="Skp1_POZ"/>
    <property type="match status" value="1"/>
</dbReference>